<dbReference type="EMBL" id="LJIJ01004473">
    <property type="protein sequence ID" value="ODM87886.1"/>
    <property type="molecule type" value="Genomic_DNA"/>
</dbReference>
<dbReference type="GO" id="GO:1990604">
    <property type="term" value="C:IRE1-TRAF2-ASK1 complex"/>
    <property type="evidence" value="ECO:0007669"/>
    <property type="project" value="TreeGrafter"/>
</dbReference>
<keyword evidence="2" id="KW-0808">Transferase</keyword>
<keyword evidence="2" id="KW-0418">Kinase</keyword>
<dbReference type="InterPro" id="IPR045133">
    <property type="entry name" value="IRE1/2-like"/>
</dbReference>
<dbReference type="AlphaFoldDB" id="A0A1D2M4I9"/>
<dbReference type="GO" id="GO:0051082">
    <property type="term" value="F:unfolded protein binding"/>
    <property type="evidence" value="ECO:0007669"/>
    <property type="project" value="TreeGrafter"/>
</dbReference>
<dbReference type="SUPFAM" id="SSF56112">
    <property type="entry name" value="Protein kinase-like (PK-like)"/>
    <property type="match status" value="1"/>
</dbReference>
<reference evidence="2 3" key="1">
    <citation type="journal article" date="2016" name="Genome Biol. Evol.">
        <title>Gene Family Evolution Reflects Adaptation to Soil Environmental Stressors in the Genome of the Collembolan Orchesella cincta.</title>
        <authorList>
            <person name="Faddeeva-Vakhrusheva A."/>
            <person name="Derks M.F."/>
            <person name="Anvar S.Y."/>
            <person name="Agamennone V."/>
            <person name="Suring W."/>
            <person name="Smit S."/>
            <person name="van Straalen N.M."/>
            <person name="Roelofs D."/>
        </authorList>
    </citation>
    <scope>NUCLEOTIDE SEQUENCE [LARGE SCALE GENOMIC DNA]</scope>
    <source>
        <tissue evidence="2">Mixed pool</tissue>
    </source>
</reference>
<dbReference type="GO" id="GO:0004674">
    <property type="term" value="F:protein serine/threonine kinase activity"/>
    <property type="evidence" value="ECO:0007669"/>
    <property type="project" value="InterPro"/>
</dbReference>
<gene>
    <name evidence="2" type="ORF">Ocin01_18797</name>
</gene>
<dbReference type="OMA" id="KNCDSHE"/>
<protein>
    <submittedName>
        <fullName evidence="2">Serine/threonine-protein kinase/endoribonuclease IRE1</fullName>
    </submittedName>
</protein>
<dbReference type="Proteomes" id="UP000094527">
    <property type="component" value="Unassembled WGS sequence"/>
</dbReference>
<dbReference type="PANTHER" id="PTHR13954">
    <property type="entry name" value="IRE1-RELATED"/>
    <property type="match status" value="1"/>
</dbReference>
<dbReference type="STRING" id="48709.A0A1D2M4I9"/>
<dbReference type="GO" id="GO:0004521">
    <property type="term" value="F:RNA endonuclease activity"/>
    <property type="evidence" value="ECO:0007669"/>
    <property type="project" value="InterPro"/>
</dbReference>
<comment type="caution">
    <text evidence="2">The sequence shown here is derived from an EMBL/GenBank/DDBJ whole genome shotgun (WGS) entry which is preliminary data.</text>
</comment>
<dbReference type="GO" id="GO:0036498">
    <property type="term" value="P:IRE1-mediated unfolded protein response"/>
    <property type="evidence" value="ECO:0007669"/>
    <property type="project" value="TreeGrafter"/>
</dbReference>
<accession>A0A1D2M4I9</accession>
<evidence type="ECO:0000313" key="2">
    <source>
        <dbReference type="EMBL" id="ODM87886.1"/>
    </source>
</evidence>
<proteinExistence type="predicted"/>
<feature type="domain" description="Protein kinase" evidence="1">
    <location>
        <begin position="1"/>
        <end position="124"/>
    </location>
</feature>
<name>A0A1D2M4I9_ORCCI</name>
<keyword evidence="3" id="KW-1185">Reference proteome</keyword>
<sequence>MCLRKRSSGTFVFKGQFGNRDVAVKRMHSEVAREKAIIKEIEILKNCDSHENIVRYFATKVVQNFVLIVLELCDMTLAEWIITKPIYITPLEVLRQVTVGLEWLHEHSIVQGSEARKYFDSWEN</sequence>
<evidence type="ECO:0000259" key="1">
    <source>
        <dbReference type="PROSITE" id="PS50011"/>
    </source>
</evidence>
<dbReference type="OrthoDB" id="63989at2759"/>
<organism evidence="2 3">
    <name type="scientific">Orchesella cincta</name>
    <name type="common">Springtail</name>
    <name type="synonym">Podura cincta</name>
    <dbReference type="NCBI Taxonomy" id="48709"/>
    <lineage>
        <taxon>Eukaryota</taxon>
        <taxon>Metazoa</taxon>
        <taxon>Ecdysozoa</taxon>
        <taxon>Arthropoda</taxon>
        <taxon>Hexapoda</taxon>
        <taxon>Collembola</taxon>
        <taxon>Entomobryomorpha</taxon>
        <taxon>Entomobryoidea</taxon>
        <taxon>Orchesellidae</taxon>
        <taxon>Orchesellinae</taxon>
        <taxon>Orchesella</taxon>
    </lineage>
</organism>
<dbReference type="InterPro" id="IPR011009">
    <property type="entry name" value="Kinase-like_dom_sf"/>
</dbReference>
<dbReference type="Gene3D" id="1.10.510.10">
    <property type="entry name" value="Transferase(Phosphotransferase) domain 1"/>
    <property type="match status" value="1"/>
</dbReference>
<dbReference type="Pfam" id="PF00069">
    <property type="entry name" value="Pkinase"/>
    <property type="match status" value="1"/>
</dbReference>
<dbReference type="PROSITE" id="PS50011">
    <property type="entry name" value="PROTEIN_KINASE_DOM"/>
    <property type="match status" value="1"/>
</dbReference>
<dbReference type="GO" id="GO:0070059">
    <property type="term" value="P:intrinsic apoptotic signaling pathway in response to endoplasmic reticulum stress"/>
    <property type="evidence" value="ECO:0007669"/>
    <property type="project" value="TreeGrafter"/>
</dbReference>
<evidence type="ECO:0000313" key="3">
    <source>
        <dbReference type="Proteomes" id="UP000094527"/>
    </source>
</evidence>
<dbReference type="GO" id="GO:0005524">
    <property type="term" value="F:ATP binding"/>
    <property type="evidence" value="ECO:0007669"/>
    <property type="project" value="InterPro"/>
</dbReference>
<dbReference type="InterPro" id="IPR000719">
    <property type="entry name" value="Prot_kinase_dom"/>
</dbReference>
<dbReference type="PANTHER" id="PTHR13954:SF6">
    <property type="entry name" value="NON-SPECIFIC SERINE_THREONINE PROTEIN KINASE"/>
    <property type="match status" value="1"/>
</dbReference>